<evidence type="ECO:0000256" key="1">
    <source>
        <dbReference type="SAM" id="Coils"/>
    </source>
</evidence>
<feature type="coiled-coil region" evidence="1">
    <location>
        <begin position="184"/>
        <end position="221"/>
    </location>
</feature>
<proteinExistence type="predicted"/>
<gene>
    <name evidence="4" type="ORF">SAMN05661091_3830</name>
</gene>
<keyword evidence="3" id="KW-0472">Membrane</keyword>
<feature type="compositionally biased region" description="Basic and acidic residues" evidence="2">
    <location>
        <begin position="81"/>
        <end position="95"/>
    </location>
</feature>
<protein>
    <submittedName>
        <fullName evidence="4">Stage III sporulation protein AH</fullName>
    </submittedName>
</protein>
<feature type="compositionally biased region" description="Basic and acidic residues" evidence="2">
    <location>
        <begin position="110"/>
        <end position="142"/>
    </location>
</feature>
<dbReference type="InterPro" id="IPR024232">
    <property type="entry name" value="SpoIIIAH"/>
</dbReference>
<evidence type="ECO:0000256" key="3">
    <source>
        <dbReference type="SAM" id="Phobius"/>
    </source>
</evidence>
<evidence type="ECO:0000256" key="2">
    <source>
        <dbReference type="SAM" id="MobiDB-lite"/>
    </source>
</evidence>
<dbReference type="Proteomes" id="UP000192940">
    <property type="component" value="Chromosome I"/>
</dbReference>
<feature type="compositionally biased region" description="Low complexity" evidence="2">
    <location>
        <begin position="97"/>
        <end position="109"/>
    </location>
</feature>
<dbReference type="Gene3D" id="1.10.287.4300">
    <property type="entry name" value="Stage III sporulation protein AH-like"/>
    <property type="match status" value="1"/>
</dbReference>
<dbReference type="STRING" id="1313296.SAMN05661091_3830"/>
<keyword evidence="5" id="KW-1185">Reference proteome</keyword>
<feature type="compositionally biased region" description="Polar residues" evidence="2">
    <location>
        <begin position="39"/>
        <end position="48"/>
    </location>
</feature>
<sequence>MNNKRQTIWLVSMLSLMVILSAYYLFTDDSGPSAPKVAESTQASNPKSSEGAPAKSDELVLNEITPEGIVGDSGASEETGSEAKDEGTKETDKQDQAAGDKAPDNAADPKAGDVKAEDTKAKDSKAKADESAESKDSAKTEEDVLNQVAAQANSASSKLESYQLDRSNKNMKLHDELMSKLGNQNSTAEETAQVTKQLNQLEEKEIILLSIEEELQQQYENAVVKEENDRYNVVVLSDQLDAKRAAGIVDMVMKELKVGQDKVSVQYVTP</sequence>
<dbReference type="AlphaFoldDB" id="A0A1X7HJC2"/>
<dbReference type="InterPro" id="IPR038503">
    <property type="entry name" value="SpoIIIAH_sf"/>
</dbReference>
<reference evidence="4 5" key="1">
    <citation type="submission" date="2017-04" db="EMBL/GenBank/DDBJ databases">
        <authorList>
            <person name="Afonso C.L."/>
            <person name="Miller P.J."/>
            <person name="Scott M.A."/>
            <person name="Spackman E."/>
            <person name="Goraichik I."/>
            <person name="Dimitrov K.M."/>
            <person name="Suarez D.L."/>
            <person name="Swayne D.E."/>
        </authorList>
    </citation>
    <scope>NUCLEOTIDE SEQUENCE [LARGE SCALE GENOMIC DNA]</scope>
    <source>
        <strain evidence="4 5">N3/975</strain>
    </source>
</reference>
<accession>A0A1X7HJC2</accession>
<organism evidence="4 5">
    <name type="scientific">Paenibacillus uliginis N3/975</name>
    <dbReference type="NCBI Taxonomy" id="1313296"/>
    <lineage>
        <taxon>Bacteria</taxon>
        <taxon>Bacillati</taxon>
        <taxon>Bacillota</taxon>
        <taxon>Bacilli</taxon>
        <taxon>Bacillales</taxon>
        <taxon>Paenibacillaceae</taxon>
        <taxon>Paenibacillus</taxon>
    </lineage>
</organism>
<dbReference type="RefSeq" id="WP_208914640.1">
    <property type="nucleotide sequence ID" value="NZ_LT840184.1"/>
</dbReference>
<evidence type="ECO:0000313" key="4">
    <source>
        <dbReference type="EMBL" id="SMF87658.1"/>
    </source>
</evidence>
<keyword evidence="3" id="KW-1133">Transmembrane helix</keyword>
<keyword evidence="1" id="KW-0175">Coiled coil</keyword>
<evidence type="ECO:0000313" key="5">
    <source>
        <dbReference type="Proteomes" id="UP000192940"/>
    </source>
</evidence>
<dbReference type="Pfam" id="PF12685">
    <property type="entry name" value="SpoIIIAH"/>
    <property type="match status" value="1"/>
</dbReference>
<dbReference type="EMBL" id="LT840184">
    <property type="protein sequence ID" value="SMF87658.1"/>
    <property type="molecule type" value="Genomic_DNA"/>
</dbReference>
<name>A0A1X7HJC2_9BACL</name>
<feature type="transmembrane region" description="Helical" evidence="3">
    <location>
        <begin position="7"/>
        <end position="26"/>
    </location>
</feature>
<feature type="region of interest" description="Disordered" evidence="2">
    <location>
        <begin position="30"/>
        <end position="142"/>
    </location>
</feature>
<keyword evidence="3" id="KW-0812">Transmembrane</keyword>